<evidence type="ECO:0000259" key="1">
    <source>
        <dbReference type="PROSITE" id="PS51819"/>
    </source>
</evidence>
<reference evidence="2 3" key="1">
    <citation type="journal article" date="2022" name="IScience">
        <title>An ultrasensitive nanofiber-based assay for enzymatic hydrolysis and deep-sea microbial degradation of cellulose.</title>
        <authorList>
            <person name="Tsudome M."/>
            <person name="Tachioka M."/>
            <person name="Miyazaki M."/>
            <person name="Uchimura K."/>
            <person name="Tsuda M."/>
            <person name="Takaki Y."/>
            <person name="Deguchi S."/>
        </authorList>
    </citation>
    <scope>NUCLEOTIDE SEQUENCE [LARGE SCALE GENOMIC DNA]</scope>
    <source>
        <strain evidence="2 3">GE09</strain>
    </source>
</reference>
<dbReference type="InterPro" id="IPR052164">
    <property type="entry name" value="Anthracycline_SecMetBiosynth"/>
</dbReference>
<dbReference type="CDD" id="cd07247">
    <property type="entry name" value="SgaA_N_like"/>
    <property type="match status" value="2"/>
</dbReference>
<dbReference type="InterPro" id="IPR004360">
    <property type="entry name" value="Glyas_Fos-R_dOase_dom"/>
</dbReference>
<dbReference type="InterPro" id="IPR029068">
    <property type="entry name" value="Glyas_Bleomycin-R_OHBP_Dase"/>
</dbReference>
<organism evidence="2 3">
    <name type="scientific">Marinagarivorans cellulosilyticus</name>
    <dbReference type="NCBI Taxonomy" id="2721545"/>
    <lineage>
        <taxon>Bacteria</taxon>
        <taxon>Pseudomonadati</taxon>
        <taxon>Pseudomonadota</taxon>
        <taxon>Gammaproteobacteria</taxon>
        <taxon>Cellvibrionales</taxon>
        <taxon>Cellvibrionaceae</taxon>
        <taxon>Marinagarivorans</taxon>
    </lineage>
</organism>
<gene>
    <name evidence="2" type="ORF">MARGE09_P1305</name>
</gene>
<feature type="domain" description="VOC" evidence="1">
    <location>
        <begin position="39"/>
        <end position="160"/>
    </location>
</feature>
<dbReference type="PROSITE" id="PS51257">
    <property type="entry name" value="PROKAR_LIPOPROTEIN"/>
    <property type="match status" value="1"/>
</dbReference>
<dbReference type="Proteomes" id="UP001320119">
    <property type="component" value="Chromosome"/>
</dbReference>
<dbReference type="EMBL" id="AP023086">
    <property type="protein sequence ID" value="BCD97105.1"/>
    <property type="molecule type" value="Genomic_DNA"/>
</dbReference>
<accession>A0AAN1WGD0</accession>
<protein>
    <recommendedName>
        <fullName evidence="1">VOC domain-containing protein</fullName>
    </recommendedName>
</protein>
<dbReference type="Gene3D" id="3.10.180.10">
    <property type="entry name" value="2,3-Dihydroxybiphenyl 1,2-Dioxygenase, domain 1"/>
    <property type="match status" value="2"/>
</dbReference>
<sequence length="302" mass="32727">MKLQGLLLTVSILLVGCGNLSVKLPAVTDSNNTPSLPGKVIWHDLITGKPEESIRFYSGLFGWEFEKLSIRRGLFKALDYYIISLNNEVIGGMVDQNDLRVDVNLSQWVVVLSTDNLDAAVAKAREEGGSVIAEPVDLKARGRIAVVEDKQGALFALLQTKTGDPTDKPVISSGDFLWNELWTTDAKAAATFYQAILPYTVVEHEVKNTERSYRVLSAQGEPRVGVMPMPVKDLAPTWVAYLRVADSQSLDAMLAKVATLGGSVLLPAQDRLVGGRAALIAGPSGEGIALQTWSFETEKEGN</sequence>
<dbReference type="PANTHER" id="PTHR33993:SF14">
    <property type="entry name" value="GB|AAF24581.1"/>
    <property type="match status" value="1"/>
</dbReference>
<dbReference type="PROSITE" id="PS51819">
    <property type="entry name" value="VOC"/>
    <property type="match status" value="2"/>
</dbReference>
<evidence type="ECO:0000313" key="3">
    <source>
        <dbReference type="Proteomes" id="UP001320119"/>
    </source>
</evidence>
<dbReference type="Pfam" id="PF00903">
    <property type="entry name" value="Glyoxalase"/>
    <property type="match status" value="2"/>
</dbReference>
<dbReference type="InterPro" id="IPR037523">
    <property type="entry name" value="VOC_core"/>
</dbReference>
<dbReference type="AlphaFoldDB" id="A0AAN1WGD0"/>
<name>A0AAN1WGD0_9GAMM</name>
<dbReference type="SUPFAM" id="SSF54593">
    <property type="entry name" value="Glyoxalase/Bleomycin resistance protein/Dihydroxybiphenyl dioxygenase"/>
    <property type="match status" value="2"/>
</dbReference>
<dbReference type="PANTHER" id="PTHR33993">
    <property type="entry name" value="GLYOXALASE-RELATED"/>
    <property type="match status" value="1"/>
</dbReference>
<dbReference type="KEGG" id="marq:MARGE09_P1305"/>
<evidence type="ECO:0000313" key="2">
    <source>
        <dbReference type="EMBL" id="BCD97105.1"/>
    </source>
</evidence>
<feature type="domain" description="VOC" evidence="1">
    <location>
        <begin position="175"/>
        <end position="293"/>
    </location>
</feature>
<keyword evidence="3" id="KW-1185">Reference proteome</keyword>
<dbReference type="RefSeq" id="WP_236986579.1">
    <property type="nucleotide sequence ID" value="NZ_AP023086.1"/>
</dbReference>
<proteinExistence type="predicted"/>